<dbReference type="AlphaFoldDB" id="A0A164WFX2"/>
<organism evidence="1 2">
    <name type="scientific">Daucus carota subsp. sativus</name>
    <name type="common">Carrot</name>
    <dbReference type="NCBI Taxonomy" id="79200"/>
    <lineage>
        <taxon>Eukaryota</taxon>
        <taxon>Viridiplantae</taxon>
        <taxon>Streptophyta</taxon>
        <taxon>Embryophyta</taxon>
        <taxon>Tracheophyta</taxon>
        <taxon>Spermatophyta</taxon>
        <taxon>Magnoliopsida</taxon>
        <taxon>eudicotyledons</taxon>
        <taxon>Gunneridae</taxon>
        <taxon>Pentapetalae</taxon>
        <taxon>asterids</taxon>
        <taxon>campanulids</taxon>
        <taxon>Apiales</taxon>
        <taxon>Apiaceae</taxon>
        <taxon>Apioideae</taxon>
        <taxon>Scandiceae</taxon>
        <taxon>Daucinae</taxon>
        <taxon>Daucus</taxon>
        <taxon>Daucus sect. Daucus</taxon>
    </lineage>
</organism>
<evidence type="ECO:0000313" key="2">
    <source>
        <dbReference type="Proteomes" id="UP000077755"/>
    </source>
</evidence>
<gene>
    <name evidence="1" type="ORF">DCAR_0625438</name>
</gene>
<dbReference type="Gramene" id="KZM91731">
    <property type="protein sequence ID" value="KZM91731"/>
    <property type="gene ID" value="DCAR_020904"/>
</dbReference>
<sequence length="81" mass="9388">MDSYSSPVSVKGKLREILSVLCFKIRKHDLPELKKGLRVFSRRQPAKIDDLHLSYALSFQDDGHVHHFALRSFSAKLPRRL</sequence>
<reference evidence="1" key="1">
    <citation type="journal article" date="2016" name="Nat. Genet.">
        <title>A high-quality carrot genome assembly provides new insights into carotenoid accumulation and asterid genome evolution.</title>
        <authorList>
            <person name="Iorizzo M."/>
            <person name="Ellison S."/>
            <person name="Senalik D."/>
            <person name="Zeng P."/>
            <person name="Satapoomin P."/>
            <person name="Huang J."/>
            <person name="Bowman M."/>
            <person name="Iovene M."/>
            <person name="Sanseverino W."/>
            <person name="Cavagnaro P."/>
            <person name="Yildiz M."/>
            <person name="Macko-Podgorni A."/>
            <person name="Moranska E."/>
            <person name="Grzebelus E."/>
            <person name="Grzebelus D."/>
            <person name="Ashrafi H."/>
            <person name="Zheng Z."/>
            <person name="Cheng S."/>
            <person name="Spooner D."/>
            <person name="Van Deynze A."/>
            <person name="Simon P."/>
        </authorList>
    </citation>
    <scope>NUCLEOTIDE SEQUENCE</scope>
    <source>
        <tissue evidence="1">Leaf</tissue>
    </source>
</reference>
<proteinExistence type="predicted"/>
<evidence type="ECO:0000313" key="1">
    <source>
        <dbReference type="EMBL" id="WOH06015.1"/>
    </source>
</evidence>
<dbReference type="Proteomes" id="UP000077755">
    <property type="component" value="Chromosome 6"/>
</dbReference>
<keyword evidence="2" id="KW-1185">Reference proteome</keyword>
<dbReference type="EMBL" id="CP093348">
    <property type="protein sequence ID" value="WOH06015.1"/>
    <property type="molecule type" value="Genomic_DNA"/>
</dbReference>
<reference evidence="1" key="2">
    <citation type="submission" date="2022-03" db="EMBL/GenBank/DDBJ databases">
        <title>Draft title - Genomic analysis of global carrot germplasm unveils the trajectory of domestication and the origin of high carotenoid orange carrot.</title>
        <authorList>
            <person name="Iorizzo M."/>
            <person name="Ellison S."/>
            <person name="Senalik D."/>
            <person name="Macko-Podgorni A."/>
            <person name="Grzebelus D."/>
            <person name="Bostan H."/>
            <person name="Rolling W."/>
            <person name="Curaba J."/>
            <person name="Simon P."/>
        </authorList>
    </citation>
    <scope>NUCLEOTIDE SEQUENCE</scope>
    <source>
        <tissue evidence="1">Leaf</tissue>
    </source>
</reference>
<name>A0A164WFX2_DAUCS</name>
<accession>A0A164WFX2</accession>
<protein>
    <submittedName>
        <fullName evidence="1">Uncharacterized protein</fullName>
    </submittedName>
</protein>